<gene>
    <name evidence="1" type="ORF">GAB14E_2045</name>
</gene>
<dbReference type="PANTHER" id="PTHR35566:SF1">
    <property type="entry name" value="TYPE VI SECRETION SYSTEM BASEPLATE COMPONENT TSSK1"/>
    <property type="match status" value="1"/>
</dbReference>
<dbReference type="AlphaFoldDB" id="A0A099KW56"/>
<name>A0A099KW56_COLPS</name>
<accession>A0A099KW56</accession>
<dbReference type="PANTHER" id="PTHR35566">
    <property type="entry name" value="BLR3599 PROTEIN"/>
    <property type="match status" value="1"/>
</dbReference>
<dbReference type="Proteomes" id="UP000029868">
    <property type="component" value="Unassembled WGS sequence"/>
</dbReference>
<proteinExistence type="predicted"/>
<dbReference type="RefSeq" id="WP_033081732.1">
    <property type="nucleotide sequence ID" value="NZ_JQEC01000016.1"/>
</dbReference>
<dbReference type="OrthoDB" id="9775333at2"/>
<reference evidence="1 2" key="1">
    <citation type="submission" date="2014-08" db="EMBL/GenBank/DDBJ databases">
        <title>Genomic and Phenotypic Diversity of Colwellia psychrerythraea strains from Disparate Marine Basins.</title>
        <authorList>
            <person name="Techtmann S.M."/>
            <person name="Stelling S.C."/>
            <person name="Utturkar S.M."/>
            <person name="Alshibli N."/>
            <person name="Harris A."/>
            <person name="Brown S.D."/>
            <person name="Hazen T.C."/>
        </authorList>
    </citation>
    <scope>NUCLEOTIDE SEQUENCE [LARGE SCALE GENOMIC DNA]</scope>
    <source>
        <strain evidence="1 2">GAB14E</strain>
    </source>
</reference>
<dbReference type="EMBL" id="JQEC01000016">
    <property type="protein sequence ID" value="KGJ94811.1"/>
    <property type="molecule type" value="Genomic_DNA"/>
</dbReference>
<evidence type="ECO:0000313" key="2">
    <source>
        <dbReference type="Proteomes" id="UP000029868"/>
    </source>
</evidence>
<comment type="caution">
    <text evidence="1">The sequence shown here is derived from an EMBL/GenBank/DDBJ whole genome shotgun (WGS) entry which is preliminary data.</text>
</comment>
<dbReference type="InterPro" id="IPR010263">
    <property type="entry name" value="T6SS_TssK"/>
</dbReference>
<dbReference type="PATRIC" id="fig|28229.3.peg.1658"/>
<dbReference type="NCBIfam" id="TIGR03353">
    <property type="entry name" value="VI_chp_4"/>
    <property type="match status" value="1"/>
</dbReference>
<sequence>MSLDSKVVWSEGMFLNPHHFQQQERYLEKYIQGKCSAMGAYAWGVNQLDLDQDLLKLGKISLIRSSGIFPDGTPFSFPDHNDRPDVFEVPENTTNQIVYLAIPVKRPGALEILSNDETQGLARYYSSKQAIRDVSFDGGESLDIAVGKPRLRLLLGSDDLSGYATIGLFKIVETREDKNVLLDDNFIASCLDCSTIPKLSGFLTELVGLLHHRGESIAGRLADTQRGGTAEVADYMMLQMINRLEPLAEHLSKLQTLHPLELYTELVQMVGEFSTFVTENKRPPRFSAYLHGNLQQTFTPVMSSLRQCLSMVYEQTAVSMPLVEKKFGIRVAQITDRSLLSTGVFVLAVRAAIPENNLRNQFPATVKVGPVERIRQLVNAAMPGIPLKPLPVAPRQIPYHAGYCYFELERNNDFWKELSHSGGFAFHIGADYPELELELWSIRQ</sequence>
<organism evidence="1 2">
    <name type="scientific">Colwellia psychrerythraea</name>
    <name type="common">Vibrio psychroerythus</name>
    <dbReference type="NCBI Taxonomy" id="28229"/>
    <lineage>
        <taxon>Bacteria</taxon>
        <taxon>Pseudomonadati</taxon>
        <taxon>Pseudomonadota</taxon>
        <taxon>Gammaproteobacteria</taxon>
        <taxon>Alteromonadales</taxon>
        <taxon>Colwelliaceae</taxon>
        <taxon>Colwellia</taxon>
    </lineage>
</organism>
<protein>
    <submittedName>
        <fullName evidence="1">Type VI secretion protein, VC_A0114 family</fullName>
    </submittedName>
</protein>
<dbReference type="Pfam" id="PF05936">
    <property type="entry name" value="T6SS_VasE"/>
    <property type="match status" value="1"/>
</dbReference>
<evidence type="ECO:0000313" key="1">
    <source>
        <dbReference type="EMBL" id="KGJ94811.1"/>
    </source>
</evidence>